<comment type="caution">
    <text evidence="12">The sequence shown here is derived from an EMBL/GenBank/DDBJ whole genome shotgun (WGS) entry which is preliminary data.</text>
</comment>
<feature type="domain" description="Orn/DAP/Arg decarboxylase 2 C-terminal" evidence="11">
    <location>
        <begin position="393"/>
        <end position="511"/>
    </location>
</feature>
<dbReference type="Gene3D" id="3.20.20.10">
    <property type="entry name" value="Alanine racemase"/>
    <property type="match status" value="1"/>
</dbReference>
<evidence type="ECO:0000313" key="12">
    <source>
        <dbReference type="EMBL" id="RDU67137.1"/>
    </source>
</evidence>
<keyword evidence="7" id="KW-0456">Lyase</keyword>
<evidence type="ECO:0000256" key="5">
    <source>
        <dbReference type="ARBA" id="ARBA00022898"/>
    </source>
</evidence>
<comment type="cofactor">
    <cofactor evidence="1">
        <name>pyridoxal 5'-phosphate</name>
        <dbReference type="ChEBI" id="CHEBI:597326"/>
    </cofactor>
</comment>
<keyword evidence="6" id="KW-0745">Spermidine biosynthesis</keyword>
<dbReference type="Gene3D" id="2.40.37.10">
    <property type="entry name" value="Lyase, Ornithine Decarboxylase, Chain A, domain 1"/>
    <property type="match status" value="1"/>
</dbReference>
<reference evidence="12 13" key="1">
    <citation type="submission" date="2018-04" db="EMBL/GenBank/DDBJ databases">
        <title>Novel Campyloabacter and Helicobacter Species and Strains.</title>
        <authorList>
            <person name="Mannion A.J."/>
            <person name="Shen Z."/>
            <person name="Fox J.G."/>
        </authorList>
    </citation>
    <scope>NUCLEOTIDE SEQUENCE [LARGE SCALE GENOMIC DNA]</scope>
    <source>
        <strain evidence="12 13">MIT 17-337</strain>
    </source>
</reference>
<organism evidence="12 13">
    <name type="scientific">Helicobacter didelphidarum</name>
    <dbReference type="NCBI Taxonomy" id="2040648"/>
    <lineage>
        <taxon>Bacteria</taxon>
        <taxon>Pseudomonadati</taxon>
        <taxon>Campylobacterota</taxon>
        <taxon>Epsilonproteobacteria</taxon>
        <taxon>Campylobacterales</taxon>
        <taxon>Helicobacteraceae</taxon>
        <taxon>Helicobacter</taxon>
    </lineage>
</organism>
<dbReference type="GO" id="GO:0008295">
    <property type="term" value="P:spermidine biosynthetic process"/>
    <property type="evidence" value="ECO:0007669"/>
    <property type="project" value="UniProtKB-KW"/>
</dbReference>
<dbReference type="GO" id="GO:0045312">
    <property type="term" value="P:nor-spermidine biosynthetic process"/>
    <property type="evidence" value="ECO:0007669"/>
    <property type="project" value="InterPro"/>
</dbReference>
<sequence length="553" mass="64205">MDTTQTDSQQFSIHKIFLQDELNTHNIISEIPSPCYVLCYESLESNLQTLHYVARESEAKILVALKGYSFWREFSGVRKYLNGATCSGVNEARLAYEEITLKAQNPLGKYNNIFPSQQDLAKDSHKYIKESPENIYLQSQNNYKEICVFSPSYKESQMREIVQYATHIIFNSFGQWEKFYGIIEEKNKEIREHLKQKKYNNIQKYQDSVSVNSNKDTQYAQELYESDKVYKQDDLQHIATPSIPNKIIMQQKEIQVGLRINPLYSEVSPPIYNPCIPKSRLGIIPSEFIKNLEFFATKENISTIEFFTKYFSGLHFHTHCEQDSSSLQRTLPHVIEHFHHYIQVCKWINFGGGHHITRKDYNIELLIDIIKDFKQKYHDIEVFLEPGEAVGWQVGDLIGEVVDIIENDGRVAILDISASCHMPDCLEMPYRPECYKISFMQENDNQAQVPEIANSPQIEKQTYQIEKDLGENIGTYQYRFGGSTCLAGDIIGDYSFNTPLHIGDRIAFCDMIHYTIVKNTTFNGIELPSLGVVKNHSFKLLKKFSYFDFKERN</sequence>
<dbReference type="InterPro" id="IPR005730">
    <property type="entry name" value="Nsp_de-COase"/>
</dbReference>
<evidence type="ECO:0000256" key="3">
    <source>
        <dbReference type="ARBA" id="ARBA00013633"/>
    </source>
</evidence>
<dbReference type="SUPFAM" id="SSF51419">
    <property type="entry name" value="PLP-binding barrel"/>
    <property type="match status" value="1"/>
</dbReference>
<dbReference type="EMBL" id="NXLQ01000002">
    <property type="protein sequence ID" value="RDU67137.1"/>
    <property type="molecule type" value="Genomic_DNA"/>
</dbReference>
<dbReference type="GO" id="GO:0009089">
    <property type="term" value="P:lysine biosynthetic process via diaminopimelate"/>
    <property type="evidence" value="ECO:0007669"/>
    <property type="project" value="TreeGrafter"/>
</dbReference>
<comment type="similarity">
    <text evidence="8">Belongs to the Orn/Lys/Arg decarboxylase class-II family. NspC subfamily.</text>
</comment>
<evidence type="ECO:0000256" key="1">
    <source>
        <dbReference type="ARBA" id="ARBA00001933"/>
    </source>
</evidence>
<keyword evidence="13" id="KW-1185">Reference proteome</keyword>
<evidence type="ECO:0000259" key="11">
    <source>
        <dbReference type="Pfam" id="PF00278"/>
    </source>
</evidence>
<dbReference type="InterPro" id="IPR029066">
    <property type="entry name" value="PLP-binding_barrel"/>
</dbReference>
<dbReference type="InterPro" id="IPR009006">
    <property type="entry name" value="Ala_racemase/Decarboxylase_C"/>
</dbReference>
<gene>
    <name evidence="12" type="ORF">CQA53_02485</name>
</gene>
<evidence type="ECO:0000256" key="6">
    <source>
        <dbReference type="ARBA" id="ARBA00023066"/>
    </source>
</evidence>
<comment type="catalytic activity">
    <reaction evidence="10">
        <text>carboxynorspermidine + H(+) = norspermidine + CO2</text>
        <dbReference type="Rhea" id="RHEA:34099"/>
        <dbReference type="ChEBI" id="CHEBI:15378"/>
        <dbReference type="ChEBI" id="CHEBI:16526"/>
        <dbReference type="ChEBI" id="CHEBI:57920"/>
        <dbReference type="ChEBI" id="CHEBI:65070"/>
        <dbReference type="EC" id="4.1.1.96"/>
    </reaction>
</comment>
<dbReference type="AlphaFoldDB" id="A0A3D8IPB4"/>
<dbReference type="OrthoDB" id="9804410at2"/>
<evidence type="ECO:0000256" key="4">
    <source>
        <dbReference type="ARBA" id="ARBA00022793"/>
    </source>
</evidence>
<accession>A0A3D8IPB4</accession>
<evidence type="ECO:0000313" key="13">
    <source>
        <dbReference type="Proteomes" id="UP000256379"/>
    </source>
</evidence>
<keyword evidence="4" id="KW-0210">Decarboxylase</keyword>
<dbReference type="EC" id="4.1.1.96" evidence="2"/>
<dbReference type="SUPFAM" id="SSF50621">
    <property type="entry name" value="Alanine racemase C-terminal domain-like"/>
    <property type="match status" value="1"/>
</dbReference>
<proteinExistence type="inferred from homology"/>
<name>A0A3D8IPB4_9HELI</name>
<keyword evidence="5" id="KW-0663">Pyridoxal phosphate</keyword>
<evidence type="ECO:0000256" key="9">
    <source>
        <dbReference type="ARBA" id="ARBA00047351"/>
    </source>
</evidence>
<dbReference type="GO" id="GO:0008836">
    <property type="term" value="F:diaminopimelate decarboxylase activity"/>
    <property type="evidence" value="ECO:0007669"/>
    <property type="project" value="TreeGrafter"/>
</dbReference>
<evidence type="ECO:0000256" key="7">
    <source>
        <dbReference type="ARBA" id="ARBA00023239"/>
    </source>
</evidence>
<evidence type="ECO:0000256" key="10">
    <source>
        <dbReference type="ARBA" id="ARBA00047389"/>
    </source>
</evidence>
<evidence type="ECO:0000256" key="8">
    <source>
        <dbReference type="ARBA" id="ARBA00025802"/>
    </source>
</evidence>
<protein>
    <recommendedName>
        <fullName evidence="3">Carboxynorspermidine/carboxyspermidine decarboxylase</fullName>
        <ecNumber evidence="2">4.1.1.96</ecNumber>
    </recommendedName>
</protein>
<dbReference type="Pfam" id="PF00278">
    <property type="entry name" value="Orn_DAP_Arg_deC"/>
    <property type="match status" value="1"/>
</dbReference>
<evidence type="ECO:0000256" key="2">
    <source>
        <dbReference type="ARBA" id="ARBA00012259"/>
    </source>
</evidence>
<dbReference type="RefSeq" id="WP_115542434.1">
    <property type="nucleotide sequence ID" value="NZ_NXLQ01000002.1"/>
</dbReference>
<dbReference type="Proteomes" id="UP000256379">
    <property type="component" value="Unassembled WGS sequence"/>
</dbReference>
<dbReference type="PANTHER" id="PTHR43727">
    <property type="entry name" value="DIAMINOPIMELATE DECARBOXYLASE"/>
    <property type="match status" value="1"/>
</dbReference>
<dbReference type="InterPro" id="IPR022643">
    <property type="entry name" value="De-COase2_C"/>
</dbReference>
<comment type="catalytic activity">
    <reaction evidence="9">
        <text>carboxyspermidine + H(+) = spermidine + CO2</text>
        <dbReference type="Rhea" id="RHEA:34095"/>
        <dbReference type="ChEBI" id="CHEBI:15378"/>
        <dbReference type="ChEBI" id="CHEBI:16526"/>
        <dbReference type="ChEBI" id="CHEBI:57834"/>
        <dbReference type="ChEBI" id="CHEBI:65072"/>
        <dbReference type="EC" id="4.1.1.96"/>
    </reaction>
</comment>
<dbReference type="CDD" id="cd06829">
    <property type="entry name" value="PLPDE_III_CANSDC"/>
    <property type="match status" value="1"/>
</dbReference>
<dbReference type="PANTHER" id="PTHR43727:SF1">
    <property type="entry name" value="CARBOXYNORSPERMIDINE_CARBOXYSPERMIDINE DECARBOXYLASE"/>
    <property type="match status" value="1"/>
</dbReference>